<accession>A0ABW8TI51</accession>
<organism evidence="1 2">
    <name type="scientific">Clostridium neuense</name>
    <dbReference type="NCBI Taxonomy" id="1728934"/>
    <lineage>
        <taxon>Bacteria</taxon>
        <taxon>Bacillati</taxon>
        <taxon>Bacillota</taxon>
        <taxon>Clostridia</taxon>
        <taxon>Eubacteriales</taxon>
        <taxon>Clostridiaceae</taxon>
        <taxon>Clostridium</taxon>
    </lineage>
</organism>
<reference evidence="1 2" key="1">
    <citation type="submission" date="2024-11" db="EMBL/GenBank/DDBJ databases">
        <authorList>
            <person name="Heng Y.C."/>
            <person name="Lim A.C.H."/>
            <person name="Lee J.K.Y."/>
            <person name="Kittelmann S."/>
        </authorList>
    </citation>
    <scope>NUCLEOTIDE SEQUENCE [LARGE SCALE GENOMIC DNA]</scope>
    <source>
        <strain evidence="1 2">WILCCON 0114</strain>
    </source>
</reference>
<protein>
    <recommendedName>
        <fullName evidence="3">4Fe-4S ferredoxin-type domain-containing protein</fullName>
    </recommendedName>
</protein>
<keyword evidence="2" id="KW-1185">Reference proteome</keyword>
<dbReference type="Proteomes" id="UP001623592">
    <property type="component" value="Unassembled WGS sequence"/>
</dbReference>
<sequence length="60" mass="6699">MKYILKLEFKGKPECSRCVLNGAMGQDLYGNTVMVCHGLGSRPHCPEEGCLKDCPLKRKD</sequence>
<gene>
    <name evidence="1" type="ORF">ACJDT4_11945</name>
</gene>
<proteinExistence type="predicted"/>
<evidence type="ECO:0008006" key="3">
    <source>
        <dbReference type="Google" id="ProtNLM"/>
    </source>
</evidence>
<dbReference type="RefSeq" id="WP_406787794.1">
    <property type="nucleotide sequence ID" value="NZ_JBJIAA010000009.1"/>
</dbReference>
<evidence type="ECO:0000313" key="2">
    <source>
        <dbReference type="Proteomes" id="UP001623592"/>
    </source>
</evidence>
<dbReference type="EMBL" id="JBJIAA010000009">
    <property type="protein sequence ID" value="MFL0251138.1"/>
    <property type="molecule type" value="Genomic_DNA"/>
</dbReference>
<name>A0ABW8TI51_9CLOT</name>
<evidence type="ECO:0000313" key="1">
    <source>
        <dbReference type="EMBL" id="MFL0251138.1"/>
    </source>
</evidence>
<comment type="caution">
    <text evidence="1">The sequence shown here is derived from an EMBL/GenBank/DDBJ whole genome shotgun (WGS) entry which is preliminary data.</text>
</comment>